<organism evidence="1 2">
    <name type="scientific">Nocardia alba</name>
    <dbReference type="NCBI Taxonomy" id="225051"/>
    <lineage>
        <taxon>Bacteria</taxon>
        <taxon>Bacillati</taxon>
        <taxon>Actinomycetota</taxon>
        <taxon>Actinomycetes</taxon>
        <taxon>Mycobacteriales</taxon>
        <taxon>Nocardiaceae</taxon>
        <taxon>Nocardia</taxon>
    </lineage>
</organism>
<dbReference type="EMBL" id="SMFR01000008">
    <property type="protein sequence ID" value="TCJ89930.1"/>
    <property type="molecule type" value="Genomic_DNA"/>
</dbReference>
<keyword evidence="2" id="KW-1185">Reference proteome</keyword>
<dbReference type="Proteomes" id="UP000294856">
    <property type="component" value="Unassembled WGS sequence"/>
</dbReference>
<dbReference type="STRING" id="1210063.GCA_001612665_05801"/>
<name>A0A4R1F8K7_9NOCA</name>
<proteinExistence type="predicted"/>
<reference evidence="1 2" key="1">
    <citation type="submission" date="2019-03" db="EMBL/GenBank/DDBJ databases">
        <title>Genomic Encyclopedia of Type Strains, Phase IV (KMG-IV): sequencing the most valuable type-strain genomes for metagenomic binning, comparative biology and taxonomic classification.</title>
        <authorList>
            <person name="Goeker M."/>
        </authorList>
    </citation>
    <scope>NUCLEOTIDE SEQUENCE [LARGE SCALE GENOMIC DNA]</scope>
    <source>
        <strain evidence="1 2">DSM 44684</strain>
    </source>
</reference>
<accession>A0A4R1F8K7</accession>
<dbReference type="AlphaFoldDB" id="A0A4R1F8K7"/>
<evidence type="ECO:0000313" key="1">
    <source>
        <dbReference type="EMBL" id="TCJ89930.1"/>
    </source>
</evidence>
<sequence length="91" mass="10287">MSTLFATTVYTQGMSTDAEDADLPLLDRIENAGKTFHADKARYQQSREELFDAIVDGVTKFGPSEVARRAGFTREYVARIRDGKVKRQVRD</sequence>
<evidence type="ECO:0000313" key="2">
    <source>
        <dbReference type="Proteomes" id="UP000294856"/>
    </source>
</evidence>
<protein>
    <submittedName>
        <fullName evidence="1">Uncharacterized protein</fullName>
    </submittedName>
</protein>
<gene>
    <name evidence="1" type="ORF">DFR71_6220</name>
</gene>
<comment type="caution">
    <text evidence="1">The sequence shown here is derived from an EMBL/GenBank/DDBJ whole genome shotgun (WGS) entry which is preliminary data.</text>
</comment>